<evidence type="ECO:0000256" key="1">
    <source>
        <dbReference type="ARBA" id="ARBA00022729"/>
    </source>
</evidence>
<dbReference type="SUPFAM" id="SSF49899">
    <property type="entry name" value="Concanavalin A-like lectins/glucanases"/>
    <property type="match status" value="2"/>
</dbReference>
<reference evidence="4" key="1">
    <citation type="submission" date="2021-01" db="EMBL/GenBank/DDBJ databases">
        <title>Whole genome shotgun sequence of Virgisporangium aurantiacum NBRC 16421.</title>
        <authorList>
            <person name="Komaki H."/>
            <person name="Tamura T."/>
        </authorList>
    </citation>
    <scope>NUCLEOTIDE SEQUENCE</scope>
    <source>
        <strain evidence="4">NBRC 16421</strain>
    </source>
</reference>
<dbReference type="Pfam" id="PF13385">
    <property type="entry name" value="Laminin_G_3"/>
    <property type="match status" value="2"/>
</dbReference>
<dbReference type="PANTHER" id="PTHR46943:SF1">
    <property type="entry name" value="PENTRAXIN-RELATED PROTEIN PTX3"/>
    <property type="match status" value="1"/>
</dbReference>
<name>A0A8J4E7E2_9ACTN</name>
<dbReference type="Gene3D" id="2.60.120.200">
    <property type="match status" value="2"/>
</dbReference>
<accession>A0A8J4E7E2</accession>
<evidence type="ECO:0000259" key="3">
    <source>
        <dbReference type="SMART" id="SM00560"/>
    </source>
</evidence>
<keyword evidence="5" id="KW-1185">Reference proteome</keyword>
<gene>
    <name evidence="4" type="ORF">Vau01_117250</name>
</gene>
<dbReference type="EMBL" id="BOPG01000111">
    <property type="protein sequence ID" value="GIJ64209.1"/>
    <property type="molecule type" value="Genomic_DNA"/>
</dbReference>
<dbReference type="SMART" id="SM00560">
    <property type="entry name" value="LamGL"/>
    <property type="match status" value="2"/>
</dbReference>
<protein>
    <recommendedName>
        <fullName evidence="3">LamG-like jellyroll fold domain-containing protein</fullName>
    </recommendedName>
</protein>
<dbReference type="AlphaFoldDB" id="A0A8J4E7E2"/>
<keyword evidence="1" id="KW-0732">Signal</keyword>
<proteinExistence type="predicted"/>
<dbReference type="InterPro" id="IPR013320">
    <property type="entry name" value="ConA-like_dom_sf"/>
</dbReference>
<dbReference type="GO" id="GO:0006955">
    <property type="term" value="P:immune response"/>
    <property type="evidence" value="ECO:0007669"/>
    <property type="project" value="InterPro"/>
</dbReference>
<dbReference type="InterPro" id="IPR042837">
    <property type="entry name" value="PTX3"/>
</dbReference>
<comment type="caution">
    <text evidence="4">The sequence shown here is derived from an EMBL/GenBank/DDBJ whole genome shotgun (WGS) entry which is preliminary data.</text>
</comment>
<dbReference type="PANTHER" id="PTHR46943">
    <property type="entry name" value="PENTRAXIN-RELATED PROTEIN PTX3"/>
    <property type="match status" value="1"/>
</dbReference>
<dbReference type="Proteomes" id="UP000612585">
    <property type="component" value="Unassembled WGS sequence"/>
</dbReference>
<evidence type="ECO:0000313" key="4">
    <source>
        <dbReference type="EMBL" id="GIJ64209.1"/>
    </source>
</evidence>
<feature type="domain" description="LamG-like jellyroll fold" evidence="3">
    <location>
        <begin position="746"/>
        <end position="885"/>
    </location>
</feature>
<organism evidence="4 5">
    <name type="scientific">Virgisporangium aurantiacum</name>
    <dbReference type="NCBI Taxonomy" id="175570"/>
    <lineage>
        <taxon>Bacteria</taxon>
        <taxon>Bacillati</taxon>
        <taxon>Actinomycetota</taxon>
        <taxon>Actinomycetes</taxon>
        <taxon>Micromonosporales</taxon>
        <taxon>Micromonosporaceae</taxon>
        <taxon>Virgisporangium</taxon>
    </lineage>
</organism>
<keyword evidence="2" id="KW-1015">Disulfide bond</keyword>
<evidence type="ECO:0000313" key="5">
    <source>
        <dbReference type="Proteomes" id="UP000612585"/>
    </source>
</evidence>
<sequence>MLAGGVRSRWRATGVMAVVLASLVPLVVASAESTASTASPASTAAPTELPDEIGALRVARTAGKRVEVTGLRTEAAQVYANPSGSLTAVLNAFPVRVRNGDGSWSAVDTRLRRMPDGSVGATASPLKARLSGGGSGPVLRFTRDGGELSLGWPGVLPAPVLADDTATYPEVLPGVDLKVRLTVDGFSKVLVVKSRAAATQPALRTVRFTVAAKGLGIRATPDRGLVVSDVDGATVAESGAPMMWDSAAVPVSATMPMTLTEGVLSVTPDQSLLTGPGTTYPVFVDPSLGIGNSWTMINERHSGQSYWAFDRNQHAKVGYVVEAAPEGWERYRSIFSFALAPLRGKHIKRAWMSSYLTHSYSCTDTWTDLYQVDPFSSATTWNNHAGSWHWSMAGAFNSDCGDTGRYSEWVSAAVTAAVAGGVAAGQVTFGLRAANEVDINQGWKKFDENRTTLSVEFNSSPNVADTLTVENKPCANGEGRPWVSTRTPTLRARLSDVDNDHALDGFFRYTVRRSDGTYEEPWTRAHQGGVTPGATSQITTGPLSSGTVYGFHVVVGDGELEGPATGWCEFGVDTSPPDTPPIIDTADGLYPKGDETHGGVGVSGSFRLEAAKVSDVVGYRYGLASPPVTYVAANGPGGDAIAAVTPDRRGTNKLYVQSVDRAGNPSAIAEYPFRVGSGRPPVGMWALDERSGTTLADASGNGHPATLAGGTLGRPGRIVGGATGLGVNGSTSNYATADGARVDTDKSFSVAAWVKITDTTIARTAVAQEGTNASGFYLKYSQVNNAWSFNFTAADTRGTSLTRVAATTPARVGVWTHLVGTYDAATRQATLYVDGREARTMTVAVPWNAAGPVTIGRGRWEGAPHDFWIGDIADVRLWDRRVYPAEVAELANTLTTVGDWRFEGTPGMPADSSGFNRPLTMAAGTTGTTGHRDTGLAVACNGTTGFAATAGPVVNTDQSFAVSAWVRINNLNWFQTAVSVDGSATSAFFLQYSWEENRWSMSIAPADVPVPTSARAVSTNPPQTGRWTHLVGVYDAGARQARLYVDGQLQGTVAVPSVWRGGGVLNVCRARHDNGPVDYFAGAVDDVRVLAGVPTDLDVVALYNQ</sequence>
<dbReference type="InterPro" id="IPR006558">
    <property type="entry name" value="LamG-like"/>
</dbReference>
<evidence type="ECO:0000256" key="2">
    <source>
        <dbReference type="ARBA" id="ARBA00023157"/>
    </source>
</evidence>
<feature type="domain" description="LamG-like jellyroll fold" evidence="3">
    <location>
        <begin position="958"/>
        <end position="1097"/>
    </location>
</feature>